<organism evidence="7 8">
    <name type="scientific">Gambusia affinis</name>
    <name type="common">Western mosquitofish</name>
    <name type="synonym">Heterandria affinis</name>
    <dbReference type="NCBI Taxonomy" id="33528"/>
    <lineage>
        <taxon>Eukaryota</taxon>
        <taxon>Metazoa</taxon>
        <taxon>Chordata</taxon>
        <taxon>Craniata</taxon>
        <taxon>Vertebrata</taxon>
        <taxon>Euteleostomi</taxon>
        <taxon>Actinopterygii</taxon>
        <taxon>Neopterygii</taxon>
        <taxon>Teleostei</taxon>
        <taxon>Neoteleostei</taxon>
        <taxon>Acanthomorphata</taxon>
        <taxon>Ovalentaria</taxon>
        <taxon>Atherinomorphae</taxon>
        <taxon>Cyprinodontiformes</taxon>
        <taxon>Poeciliidae</taxon>
        <taxon>Poeciliinae</taxon>
        <taxon>Gambusia</taxon>
    </lineage>
</organism>
<evidence type="ECO:0000256" key="3">
    <source>
        <dbReference type="ARBA" id="ARBA00023242"/>
    </source>
</evidence>
<dbReference type="EMBL" id="NHOQ01002481">
    <property type="protein sequence ID" value="PWA16590.1"/>
    <property type="molecule type" value="Genomic_DNA"/>
</dbReference>
<feature type="chain" id="PRO_5016322892" description="S100P-binding protein" evidence="6">
    <location>
        <begin position="22"/>
        <end position="752"/>
    </location>
</feature>
<dbReference type="InterPro" id="IPR026097">
    <property type="entry name" value="S100PBP"/>
</dbReference>
<protein>
    <recommendedName>
        <fullName evidence="2">S100P-binding protein</fullName>
    </recommendedName>
</protein>
<dbReference type="InterPro" id="IPR003006">
    <property type="entry name" value="Ig/MHC_CS"/>
</dbReference>
<evidence type="ECO:0000256" key="1">
    <source>
        <dbReference type="ARBA" id="ARBA00004123"/>
    </source>
</evidence>
<evidence type="ECO:0000256" key="2">
    <source>
        <dbReference type="ARBA" id="ARBA00020595"/>
    </source>
</evidence>
<gene>
    <name evidence="7" type="ORF">CCH79_00004671</name>
</gene>
<accession>A0A315UYL6</accession>
<feature type="signal peptide" evidence="6">
    <location>
        <begin position="1"/>
        <end position="21"/>
    </location>
</feature>
<keyword evidence="4" id="KW-0393">Immunoglobulin domain</keyword>
<keyword evidence="8" id="KW-1185">Reference proteome</keyword>
<feature type="region of interest" description="Disordered" evidence="5">
    <location>
        <begin position="553"/>
        <end position="593"/>
    </location>
</feature>
<keyword evidence="3" id="KW-0539">Nucleus</keyword>
<proteinExistence type="predicted"/>
<dbReference type="Pfam" id="PF15427">
    <property type="entry name" value="S100PBPR"/>
    <property type="match status" value="1"/>
</dbReference>
<evidence type="ECO:0000313" key="8">
    <source>
        <dbReference type="Proteomes" id="UP000250572"/>
    </source>
</evidence>
<evidence type="ECO:0000256" key="5">
    <source>
        <dbReference type="SAM" id="MobiDB-lite"/>
    </source>
</evidence>
<evidence type="ECO:0000256" key="6">
    <source>
        <dbReference type="SAM" id="SignalP"/>
    </source>
</evidence>
<dbReference type="PANTHER" id="PTHR14455:SF0">
    <property type="entry name" value="S100P-BINDING PROTEIN"/>
    <property type="match status" value="1"/>
</dbReference>
<keyword evidence="6" id="KW-0732">Signal</keyword>
<dbReference type="GO" id="GO:0048306">
    <property type="term" value="F:calcium-dependent protein binding"/>
    <property type="evidence" value="ECO:0007669"/>
    <property type="project" value="InterPro"/>
</dbReference>
<evidence type="ECO:0000256" key="4">
    <source>
        <dbReference type="ARBA" id="ARBA00023319"/>
    </source>
</evidence>
<dbReference type="GO" id="GO:0005634">
    <property type="term" value="C:nucleus"/>
    <property type="evidence" value="ECO:0007669"/>
    <property type="project" value="UniProtKB-SubCell"/>
</dbReference>
<name>A0A315UYL6_GAMAF</name>
<comment type="subcellular location">
    <subcellularLocation>
        <location evidence="1">Nucleus</location>
    </subcellularLocation>
</comment>
<reference evidence="7 8" key="1">
    <citation type="journal article" date="2018" name="G3 (Bethesda)">
        <title>A High-Quality Reference Genome for the Invasive Mosquitofish Gambusia affinis Using a Chicago Library.</title>
        <authorList>
            <person name="Hoffberg S.L."/>
            <person name="Troendle N.J."/>
            <person name="Glenn T.C."/>
            <person name="Mahmud O."/>
            <person name="Louha S."/>
            <person name="Chalopin D."/>
            <person name="Bennetzen J.L."/>
            <person name="Mauricio R."/>
        </authorList>
    </citation>
    <scope>NUCLEOTIDE SEQUENCE [LARGE SCALE GENOMIC DNA]</scope>
    <source>
        <strain evidence="7">NE01/NJP1002.9</strain>
        <tissue evidence="7">Muscle</tissue>
    </source>
</reference>
<sequence length="752" mass="83878">MELWKKAALFIYAFLFNFCCAVDLVCTVKRNGTRMVYNISLESHSSDFQPARCDSSWSNKTTVLSTSSDKHPDSLHTLETSDCHVYILWMAQCWSAEEKELTDYTANCNTTCAVMNLGQGLVVQVNSAGKFDCTVSHNGDKTTYTISPDPRAPITDMSNWDFSWINGTNFTIADNSGQIPPVLNRSIYSLNTSKCLKDIVSTISKNTGAKYEYRTICKDMDNDSNANTIFSRQNPPNTNHLKPLSVYSRMVMCDQQKGPRSPIEPSNPFVNFKIKIANDSGRKRKLGDSGTINDYNSPCKKQSSSNALSPDLGCFMDYSSPLTRNNSLSPFAAPYPVLKEETPAKREIKETLSSRLDLEHVQCGCSKEEVEKTEKIVKNMSSVFDNDVDDILCLDPPKLEMVEPTIKEEKPDAGLVEDDRGYVSSVLRSEECKTEHPPEQLGHEQALTCGPHFSFLIKDSSETVSGPLLGTVKCDGSFLEGEDEVFNIGQPIFESSVCQPSAEVEQKSGLSEALKMPVNISQTYNSGDFTVDTLYETTLPLQVQVKSKVVVPGQSDWTSKPSSSTQSEQKTSSADKKRDKTVKRGRGQRPKILDNTMEWEHHKSQYIFSVKSHMTENPGRAQGPMTELLDLMTHVAGQTGSNGSQWQHPSDLTCRNYQKRFGNETPTMTLSEWQAKNNTHHRRFSKPWSLGLVHLQSLHNTDNRDPSVLSLSTDLLLNSSCSLSALLENEAKLSLIPPRPLESLQLHPPHQN</sequence>
<comment type="caution">
    <text evidence="7">The sequence shown here is derived from an EMBL/GenBank/DDBJ whole genome shotgun (WGS) entry which is preliminary data.</text>
</comment>
<dbReference type="STRING" id="33528.ENSGAFP00000028849"/>
<dbReference type="PROSITE" id="PS00290">
    <property type="entry name" value="IG_MHC"/>
    <property type="match status" value="1"/>
</dbReference>
<dbReference type="AlphaFoldDB" id="A0A315UYL6"/>
<dbReference type="PANTHER" id="PTHR14455">
    <property type="entry name" value="ASKOPOS"/>
    <property type="match status" value="1"/>
</dbReference>
<feature type="compositionally biased region" description="Low complexity" evidence="5">
    <location>
        <begin position="554"/>
        <end position="572"/>
    </location>
</feature>
<feature type="non-terminal residue" evidence="7">
    <location>
        <position position="752"/>
    </location>
</feature>
<evidence type="ECO:0000313" key="7">
    <source>
        <dbReference type="EMBL" id="PWA16590.1"/>
    </source>
</evidence>
<feature type="compositionally biased region" description="Basic residues" evidence="5">
    <location>
        <begin position="579"/>
        <end position="589"/>
    </location>
</feature>
<dbReference type="Proteomes" id="UP000250572">
    <property type="component" value="Unassembled WGS sequence"/>
</dbReference>